<accession>A0ABR1JSL8</accession>
<keyword evidence="2" id="KW-1133">Transmembrane helix</keyword>
<gene>
    <name evidence="3" type="ORF">VKT23_004970</name>
</gene>
<keyword evidence="2" id="KW-0472">Membrane</keyword>
<proteinExistence type="predicted"/>
<protein>
    <recommendedName>
        <fullName evidence="5">Mid2 domain-containing protein</fullName>
    </recommendedName>
</protein>
<feature type="region of interest" description="Disordered" evidence="1">
    <location>
        <begin position="150"/>
        <end position="187"/>
    </location>
</feature>
<evidence type="ECO:0000313" key="4">
    <source>
        <dbReference type="Proteomes" id="UP001498398"/>
    </source>
</evidence>
<feature type="compositionally biased region" description="Polar residues" evidence="1">
    <location>
        <begin position="156"/>
        <end position="174"/>
    </location>
</feature>
<organism evidence="3 4">
    <name type="scientific">Marasmiellus scandens</name>
    <dbReference type="NCBI Taxonomy" id="2682957"/>
    <lineage>
        <taxon>Eukaryota</taxon>
        <taxon>Fungi</taxon>
        <taxon>Dikarya</taxon>
        <taxon>Basidiomycota</taxon>
        <taxon>Agaricomycotina</taxon>
        <taxon>Agaricomycetes</taxon>
        <taxon>Agaricomycetidae</taxon>
        <taxon>Agaricales</taxon>
        <taxon>Marasmiineae</taxon>
        <taxon>Omphalotaceae</taxon>
        <taxon>Marasmiellus</taxon>
    </lineage>
</organism>
<keyword evidence="2" id="KW-0812">Transmembrane</keyword>
<reference evidence="3 4" key="1">
    <citation type="submission" date="2024-01" db="EMBL/GenBank/DDBJ databases">
        <title>A draft genome for the cacao thread blight pathogen Marasmiellus scandens.</title>
        <authorList>
            <person name="Baruah I.K."/>
            <person name="Leung J."/>
            <person name="Bukari Y."/>
            <person name="Amoako-Attah I."/>
            <person name="Meinhardt L.W."/>
            <person name="Bailey B.A."/>
            <person name="Cohen S.P."/>
        </authorList>
    </citation>
    <scope>NUCLEOTIDE SEQUENCE [LARGE SCALE GENOMIC DNA]</scope>
    <source>
        <strain evidence="3 4">GH-19</strain>
    </source>
</reference>
<evidence type="ECO:0000313" key="3">
    <source>
        <dbReference type="EMBL" id="KAK7466241.1"/>
    </source>
</evidence>
<comment type="caution">
    <text evidence="3">The sequence shown here is derived from an EMBL/GenBank/DDBJ whole genome shotgun (WGS) entry which is preliminary data.</text>
</comment>
<feature type="transmembrane region" description="Helical" evidence="2">
    <location>
        <begin position="84"/>
        <end position="109"/>
    </location>
</feature>
<sequence>MLPTILNAMDYNAVLVNAAVNGSNNYGDAWTEPQSGSSNTGQTSALTILINALAMNVTDTEPVSSVTATPQPAPGPNNQKENNIGLIIGCVMGSLGFVAVMLLVLLYYYKNHKRHHVSPQVLPPVFPIPCSIDLPKSEKSKLQESRTIHRLKAGNSAISPQARRGQQNSLTGGRQENGHSLPAYHAQ</sequence>
<evidence type="ECO:0000256" key="1">
    <source>
        <dbReference type="SAM" id="MobiDB-lite"/>
    </source>
</evidence>
<dbReference type="EMBL" id="JBANRG010000005">
    <property type="protein sequence ID" value="KAK7466241.1"/>
    <property type="molecule type" value="Genomic_DNA"/>
</dbReference>
<evidence type="ECO:0008006" key="5">
    <source>
        <dbReference type="Google" id="ProtNLM"/>
    </source>
</evidence>
<evidence type="ECO:0000256" key="2">
    <source>
        <dbReference type="SAM" id="Phobius"/>
    </source>
</evidence>
<keyword evidence="4" id="KW-1185">Reference proteome</keyword>
<name>A0ABR1JSL8_9AGAR</name>
<dbReference type="Proteomes" id="UP001498398">
    <property type="component" value="Unassembled WGS sequence"/>
</dbReference>